<evidence type="ECO:0000313" key="3">
    <source>
        <dbReference type="Proteomes" id="UP000007148"/>
    </source>
</evidence>
<keyword evidence="1" id="KW-0812">Transmembrane</keyword>
<evidence type="ECO:0000256" key="1">
    <source>
        <dbReference type="SAM" id="Phobius"/>
    </source>
</evidence>
<dbReference type="EMBL" id="CAFZ01001634">
    <property type="protein sequence ID" value="CCA77471.1"/>
    <property type="molecule type" value="Genomic_DNA"/>
</dbReference>
<keyword evidence="1" id="KW-0472">Membrane</keyword>
<dbReference type="Proteomes" id="UP000007148">
    <property type="component" value="Unassembled WGS sequence"/>
</dbReference>
<name>G4U1M8_SERID</name>
<gene>
    <name evidence="2" type="ORF">PIIN_11448</name>
</gene>
<sequence>MLKIINDPILERSATLIYQFYTVSVYVWICLTYPHHPRGPEG</sequence>
<proteinExistence type="predicted"/>
<protein>
    <submittedName>
        <fullName evidence="2">Uncharacterized protein</fullName>
    </submittedName>
</protein>
<dbReference type="HOGENOM" id="CLU_3260766_0_0_1"/>
<comment type="caution">
    <text evidence="2">The sequence shown here is derived from an EMBL/GenBank/DDBJ whole genome shotgun (WGS) entry which is preliminary data.</text>
</comment>
<dbReference type="InParanoid" id="G4U1M8"/>
<accession>G4U1M8</accession>
<dbReference type="AlphaFoldDB" id="G4U1M8"/>
<keyword evidence="3" id="KW-1185">Reference proteome</keyword>
<keyword evidence="1" id="KW-1133">Transmembrane helix</keyword>
<reference evidence="2 3" key="1">
    <citation type="journal article" date="2011" name="PLoS Pathog.">
        <title>Endophytic Life Strategies Decoded by Genome and Transcriptome Analyses of the Mutualistic Root Symbiont Piriformospora indica.</title>
        <authorList>
            <person name="Zuccaro A."/>
            <person name="Lahrmann U."/>
            <person name="Guldener U."/>
            <person name="Langen G."/>
            <person name="Pfiffi S."/>
            <person name="Biedenkopf D."/>
            <person name="Wong P."/>
            <person name="Samans B."/>
            <person name="Grimm C."/>
            <person name="Basiewicz M."/>
            <person name="Murat C."/>
            <person name="Martin F."/>
            <person name="Kogel K.H."/>
        </authorList>
    </citation>
    <scope>NUCLEOTIDE SEQUENCE [LARGE SCALE GENOMIC DNA]</scope>
    <source>
        <strain evidence="2 3">DSM 11827</strain>
    </source>
</reference>
<evidence type="ECO:0000313" key="2">
    <source>
        <dbReference type="EMBL" id="CCA77471.1"/>
    </source>
</evidence>
<feature type="transmembrane region" description="Helical" evidence="1">
    <location>
        <begin position="16"/>
        <end position="34"/>
    </location>
</feature>
<organism evidence="2 3">
    <name type="scientific">Serendipita indica (strain DSM 11827)</name>
    <name type="common">Root endophyte fungus</name>
    <name type="synonym">Piriformospora indica</name>
    <dbReference type="NCBI Taxonomy" id="1109443"/>
    <lineage>
        <taxon>Eukaryota</taxon>
        <taxon>Fungi</taxon>
        <taxon>Dikarya</taxon>
        <taxon>Basidiomycota</taxon>
        <taxon>Agaricomycotina</taxon>
        <taxon>Agaricomycetes</taxon>
        <taxon>Sebacinales</taxon>
        <taxon>Serendipitaceae</taxon>
        <taxon>Serendipita</taxon>
    </lineage>
</organism>